<keyword evidence="1 2" id="KW-0645">Protease</keyword>
<evidence type="ECO:0000313" key="7">
    <source>
        <dbReference type="Proteomes" id="UP000014975"/>
    </source>
</evidence>
<dbReference type="Pfam" id="PF20436">
    <property type="entry name" value="LonB_AAA-LID"/>
    <property type="match status" value="1"/>
</dbReference>
<dbReference type="GO" id="GO:0006508">
    <property type="term" value="P:proteolysis"/>
    <property type="evidence" value="ECO:0007669"/>
    <property type="project" value="UniProtKB-KW"/>
</dbReference>
<dbReference type="PANTHER" id="PTHR10046">
    <property type="entry name" value="ATP DEPENDENT LON PROTEASE FAMILY MEMBER"/>
    <property type="match status" value="1"/>
</dbReference>
<dbReference type="InterPro" id="IPR008269">
    <property type="entry name" value="Lon_proteolytic"/>
</dbReference>
<keyword evidence="3" id="KW-0175">Coiled coil</keyword>
<dbReference type="EC" id="3.4.21.53" evidence="2"/>
<organism evidence="6 7">
    <name type="scientific">Alkalidesulfovibrio alkalitolerans DSM 16529</name>
    <dbReference type="NCBI Taxonomy" id="1121439"/>
    <lineage>
        <taxon>Bacteria</taxon>
        <taxon>Pseudomonadati</taxon>
        <taxon>Thermodesulfobacteriota</taxon>
        <taxon>Desulfovibrionia</taxon>
        <taxon>Desulfovibrionales</taxon>
        <taxon>Desulfovibrionaceae</taxon>
        <taxon>Alkalidesulfovibrio</taxon>
    </lineage>
</organism>
<dbReference type="SUPFAM" id="SSF54211">
    <property type="entry name" value="Ribosomal protein S5 domain 2-like"/>
    <property type="match status" value="1"/>
</dbReference>
<dbReference type="STRING" id="1121439.dsat_1984"/>
<proteinExistence type="inferred from homology"/>
<dbReference type="PATRIC" id="fig|1121439.3.peg.369"/>
<dbReference type="InterPro" id="IPR020568">
    <property type="entry name" value="Ribosomal_Su5_D2-typ_SF"/>
</dbReference>
<dbReference type="PROSITE" id="PS51786">
    <property type="entry name" value="LON_PROTEOLYTIC"/>
    <property type="match status" value="1"/>
</dbReference>
<feature type="active site" evidence="2">
    <location>
        <position position="662"/>
    </location>
</feature>
<dbReference type="RefSeq" id="WP_020885870.1">
    <property type="nucleotide sequence ID" value="NZ_ATHI01000003.1"/>
</dbReference>
<accession>S7UTI3</accession>
<dbReference type="InterPro" id="IPR046844">
    <property type="entry name" value="Lon-like_helical"/>
</dbReference>
<dbReference type="GO" id="GO:0004176">
    <property type="term" value="F:ATP-dependent peptidase activity"/>
    <property type="evidence" value="ECO:0007669"/>
    <property type="project" value="UniProtKB-UniRule"/>
</dbReference>
<evidence type="ECO:0000256" key="4">
    <source>
        <dbReference type="SAM" id="MobiDB-lite"/>
    </source>
</evidence>
<gene>
    <name evidence="6" type="ORF">dsat_1984</name>
</gene>
<evidence type="ECO:0000256" key="3">
    <source>
        <dbReference type="SAM" id="Coils"/>
    </source>
</evidence>
<keyword evidence="7" id="KW-1185">Reference proteome</keyword>
<evidence type="ECO:0000313" key="6">
    <source>
        <dbReference type="EMBL" id="EPR35643.1"/>
    </source>
</evidence>
<feature type="compositionally biased region" description="Basic and acidic residues" evidence="4">
    <location>
        <begin position="284"/>
        <end position="302"/>
    </location>
</feature>
<evidence type="ECO:0000256" key="2">
    <source>
        <dbReference type="PROSITE-ProRule" id="PRU01122"/>
    </source>
</evidence>
<reference evidence="6 7" key="1">
    <citation type="journal article" date="2013" name="Genome Announc.">
        <title>Draft genome sequences for three mercury-methylating, sulfate-reducing bacteria.</title>
        <authorList>
            <person name="Brown S.D."/>
            <person name="Hurt R.A.Jr."/>
            <person name="Gilmour C.C."/>
            <person name="Elias D.A."/>
        </authorList>
    </citation>
    <scope>NUCLEOTIDE SEQUENCE [LARGE SCALE GENOMIC DNA]</scope>
    <source>
        <strain evidence="6 7">DSM 16529</strain>
    </source>
</reference>
<dbReference type="Pfam" id="PF13654">
    <property type="entry name" value="AAA_32"/>
    <property type="match status" value="1"/>
</dbReference>
<evidence type="ECO:0000259" key="5">
    <source>
        <dbReference type="PROSITE" id="PS51786"/>
    </source>
</evidence>
<dbReference type="eggNOG" id="COG1067">
    <property type="taxonomic scope" value="Bacteria"/>
</dbReference>
<dbReference type="GO" id="GO:0030163">
    <property type="term" value="P:protein catabolic process"/>
    <property type="evidence" value="ECO:0007669"/>
    <property type="project" value="InterPro"/>
</dbReference>
<protein>
    <recommendedName>
        <fullName evidence="2">endopeptidase La</fullName>
        <ecNumber evidence="2">3.4.21.53</ecNumber>
    </recommendedName>
</protein>
<dbReference type="Pfam" id="PF05362">
    <property type="entry name" value="Lon_C"/>
    <property type="match status" value="1"/>
</dbReference>
<name>S7UTI3_9BACT</name>
<evidence type="ECO:0000256" key="1">
    <source>
        <dbReference type="ARBA" id="ARBA00022670"/>
    </source>
</evidence>
<keyword evidence="2" id="KW-0378">Hydrolase</keyword>
<dbReference type="Pfam" id="PF20437">
    <property type="entry name" value="LonC_helical"/>
    <property type="match status" value="1"/>
</dbReference>
<dbReference type="InterPro" id="IPR041699">
    <property type="entry name" value="AAA_32"/>
</dbReference>
<keyword evidence="2" id="KW-0720">Serine protease</keyword>
<dbReference type="GO" id="GO:0004252">
    <property type="term" value="F:serine-type endopeptidase activity"/>
    <property type="evidence" value="ECO:0007669"/>
    <property type="project" value="UniProtKB-UniRule"/>
</dbReference>
<dbReference type="OrthoDB" id="9758568at2"/>
<feature type="coiled-coil region" evidence="3">
    <location>
        <begin position="215"/>
        <end position="242"/>
    </location>
</feature>
<comment type="catalytic activity">
    <reaction evidence="2">
        <text>Hydrolysis of proteins in presence of ATP.</text>
        <dbReference type="EC" id="3.4.21.53"/>
    </reaction>
</comment>
<dbReference type="EMBL" id="ATHI01000003">
    <property type="protein sequence ID" value="EPR35643.1"/>
    <property type="molecule type" value="Genomic_DNA"/>
</dbReference>
<dbReference type="Proteomes" id="UP000014975">
    <property type="component" value="Unassembled WGS sequence"/>
</dbReference>
<feature type="region of interest" description="Disordered" evidence="4">
    <location>
        <begin position="283"/>
        <end position="302"/>
    </location>
</feature>
<comment type="similarity">
    <text evidence="2">Belongs to the peptidase S16 family.</text>
</comment>
<dbReference type="AlphaFoldDB" id="S7UTI3"/>
<dbReference type="InterPro" id="IPR027417">
    <property type="entry name" value="P-loop_NTPase"/>
</dbReference>
<dbReference type="PRINTS" id="PR00830">
    <property type="entry name" value="ENDOLAPTASE"/>
</dbReference>
<dbReference type="Gene3D" id="3.40.50.300">
    <property type="entry name" value="P-loop containing nucleotide triphosphate hydrolases"/>
    <property type="match status" value="2"/>
</dbReference>
<dbReference type="InterPro" id="IPR014721">
    <property type="entry name" value="Ribsml_uS5_D2-typ_fold_subgr"/>
</dbReference>
<comment type="caution">
    <text evidence="6">The sequence shown here is derived from an EMBL/GenBank/DDBJ whole genome shotgun (WGS) entry which is preliminary data.</text>
</comment>
<dbReference type="Gene3D" id="3.30.230.10">
    <property type="match status" value="1"/>
</dbReference>
<dbReference type="Gene3D" id="1.10.8.60">
    <property type="match status" value="1"/>
</dbReference>
<dbReference type="GO" id="GO:0005524">
    <property type="term" value="F:ATP binding"/>
    <property type="evidence" value="ECO:0007669"/>
    <property type="project" value="InterPro"/>
</dbReference>
<feature type="active site" evidence="2">
    <location>
        <position position="705"/>
    </location>
</feature>
<sequence>MPLPKPLPVARLAARIDPARISHTDSTDIPLSGKSPGNQPRASQAFELGLAIRGGGHHIFVAGEPDLGRTYFVRRLLGPRAAKLPAPPDWLYLNNFDDPDRPLAVSLPAGLGRRFKADMNKAVTALLGDIPARLEQDSFHKQREAIVSGFTTRREAIYRDMERLAEEQGFTLAFDDTGGMTLMPLWEGKLVGQAEFERLEPRVQNALRTARDALLSVLMKMLRRIQAEEKDLREDETDLEKSLVRAALDEHLGPLAKTYATHEPLARWLDEAAGHVLDNLDQVLPREEDERPEGRIDPRHERSGDDLAARLQVNLFVDNSAFATKGGAPVVIEDHPTYFNLLGLIERESELGALSTNFTLIKAGSLHKANHGYLVLQAEDVLAYPSAWEGLLRALRTGQIRVEDPSEHDQPRTRTVEPEPIPLSLKVILIGTDEVHEALLTHDPRFRKLFKIKAHLQDTVPRSAACIKGFLREVGEIARDAELLPFSREALAGLVDFGSRLAEHQKKISLRYPQVRDLMIEASALAMMASEETVSGETLRRAEAARDFRANLYEEEFLQEYDKGVIKAPTSGAAIGRVNGLAVSYYGDYAFGLPHQIACTVGVGEGGIIDLEREAELGGPIHTKAMMILKSYLLDRFAHDKPLILSGSLYFEQSYAHVEGDSASGAELAALLSALAEAPIDLAKAFTGAVNQSGHIMAVGDVTRKIEGFFEVCRRRGLSKGQGVLIPADNVDTLMLKPEVVRAVKNGSFSIWPVQSIEEALELLTGIPAGRRGKRGFPHGSLMRRADERLKTLAEKAMSFKRRR</sequence>
<dbReference type="InterPro" id="IPR027065">
    <property type="entry name" value="Lon_Prtase"/>
</dbReference>
<feature type="domain" description="Lon proteolytic" evidence="5">
    <location>
        <begin position="572"/>
        <end position="767"/>
    </location>
</feature>
<dbReference type="InterPro" id="IPR046843">
    <property type="entry name" value="LonB_AAA-LID"/>
</dbReference>